<protein>
    <submittedName>
        <fullName evidence="2">Uncharacterized protein</fullName>
    </submittedName>
</protein>
<proteinExistence type="predicted"/>
<reference evidence="2" key="1">
    <citation type="journal article" date="2019" name="bioRxiv">
        <title>The Genome of the Zebra Mussel, Dreissena polymorpha: A Resource for Invasive Species Research.</title>
        <authorList>
            <person name="McCartney M.A."/>
            <person name="Auch B."/>
            <person name="Kono T."/>
            <person name="Mallez S."/>
            <person name="Zhang Y."/>
            <person name="Obille A."/>
            <person name="Becker A."/>
            <person name="Abrahante J.E."/>
            <person name="Garbe J."/>
            <person name="Badalamenti J.P."/>
            <person name="Herman A."/>
            <person name="Mangelson H."/>
            <person name="Liachko I."/>
            <person name="Sullivan S."/>
            <person name="Sone E.D."/>
            <person name="Koren S."/>
            <person name="Silverstein K.A.T."/>
            <person name="Beckman K.B."/>
            <person name="Gohl D.M."/>
        </authorList>
    </citation>
    <scope>NUCLEOTIDE SEQUENCE</scope>
    <source>
        <strain evidence="2">Duluth1</strain>
        <tissue evidence="2">Whole animal</tissue>
    </source>
</reference>
<accession>A0A9D4S4S8</accession>
<reference evidence="2" key="2">
    <citation type="submission" date="2020-11" db="EMBL/GenBank/DDBJ databases">
        <authorList>
            <person name="McCartney M.A."/>
            <person name="Auch B."/>
            <person name="Kono T."/>
            <person name="Mallez S."/>
            <person name="Becker A."/>
            <person name="Gohl D.M."/>
            <person name="Silverstein K.A.T."/>
            <person name="Koren S."/>
            <person name="Bechman K.B."/>
            <person name="Herman A."/>
            <person name="Abrahante J.E."/>
            <person name="Garbe J."/>
        </authorList>
    </citation>
    <scope>NUCLEOTIDE SEQUENCE</scope>
    <source>
        <strain evidence="2">Duluth1</strain>
        <tissue evidence="2">Whole animal</tissue>
    </source>
</reference>
<gene>
    <name evidence="2" type="ORF">DPMN_013959</name>
</gene>
<feature type="region of interest" description="Disordered" evidence="1">
    <location>
        <begin position="77"/>
        <end position="101"/>
    </location>
</feature>
<evidence type="ECO:0000313" key="2">
    <source>
        <dbReference type="EMBL" id="KAH3889892.1"/>
    </source>
</evidence>
<comment type="caution">
    <text evidence="2">The sequence shown here is derived from an EMBL/GenBank/DDBJ whole genome shotgun (WGS) entry which is preliminary data.</text>
</comment>
<evidence type="ECO:0000313" key="3">
    <source>
        <dbReference type="Proteomes" id="UP000828390"/>
    </source>
</evidence>
<dbReference type="AlphaFoldDB" id="A0A9D4S4S8"/>
<evidence type="ECO:0000256" key="1">
    <source>
        <dbReference type="SAM" id="MobiDB-lite"/>
    </source>
</evidence>
<dbReference type="EMBL" id="JAIWYP010000001">
    <property type="protein sequence ID" value="KAH3889892.1"/>
    <property type="molecule type" value="Genomic_DNA"/>
</dbReference>
<sequence length="101" mass="11664">MDVYLKLSFSDVSYRTVTIYDWPPTRNSVPTAALPLAPLLRKQPVLSLEKRRDLTSMSEYMSPIDSQYYKHFLENDKVTDQSNTDDNQTTALPPTKRPKIL</sequence>
<dbReference type="Proteomes" id="UP000828390">
    <property type="component" value="Unassembled WGS sequence"/>
</dbReference>
<feature type="compositionally biased region" description="Low complexity" evidence="1">
    <location>
        <begin position="80"/>
        <end position="90"/>
    </location>
</feature>
<organism evidence="2 3">
    <name type="scientific">Dreissena polymorpha</name>
    <name type="common">Zebra mussel</name>
    <name type="synonym">Mytilus polymorpha</name>
    <dbReference type="NCBI Taxonomy" id="45954"/>
    <lineage>
        <taxon>Eukaryota</taxon>
        <taxon>Metazoa</taxon>
        <taxon>Spiralia</taxon>
        <taxon>Lophotrochozoa</taxon>
        <taxon>Mollusca</taxon>
        <taxon>Bivalvia</taxon>
        <taxon>Autobranchia</taxon>
        <taxon>Heteroconchia</taxon>
        <taxon>Euheterodonta</taxon>
        <taxon>Imparidentia</taxon>
        <taxon>Neoheterodontei</taxon>
        <taxon>Myida</taxon>
        <taxon>Dreissenoidea</taxon>
        <taxon>Dreissenidae</taxon>
        <taxon>Dreissena</taxon>
    </lineage>
</organism>
<name>A0A9D4S4S8_DREPO</name>
<keyword evidence="3" id="KW-1185">Reference proteome</keyword>